<dbReference type="GO" id="GO:0032259">
    <property type="term" value="P:methylation"/>
    <property type="evidence" value="ECO:0007669"/>
    <property type="project" value="UniProtKB-KW"/>
</dbReference>
<feature type="domain" description="Methylguanine DNA methyltransferase ribonuclease-like" evidence="11">
    <location>
        <begin position="46"/>
        <end position="122"/>
    </location>
</feature>
<comment type="function">
    <text evidence="9">Involved in the cellular defense against the biological effects of O6-methylguanine (O6-MeG) and O4-methylthymine (O4-MeT) in DNA. Repairs the methylated nucleobase in DNA by stoichiometrically transferring the methyl group to a cysteine residue in the enzyme. This is a suicide reaction: the enzyme is irreversibly inactivated.</text>
</comment>
<keyword evidence="6 9" id="KW-0227">DNA damage</keyword>
<dbReference type="InterPro" id="IPR001497">
    <property type="entry name" value="MethylDNA_cys_MeTrfase_AS"/>
</dbReference>
<evidence type="ECO:0000256" key="3">
    <source>
        <dbReference type="ARBA" id="ARBA00022490"/>
    </source>
</evidence>
<dbReference type="PROSITE" id="PS00374">
    <property type="entry name" value="MGMT"/>
    <property type="match status" value="1"/>
</dbReference>
<evidence type="ECO:0000313" key="12">
    <source>
        <dbReference type="EMBL" id="NMR21376.1"/>
    </source>
</evidence>
<evidence type="ECO:0000256" key="2">
    <source>
        <dbReference type="ARBA" id="ARBA00008711"/>
    </source>
</evidence>
<dbReference type="GO" id="GO:0005737">
    <property type="term" value="C:cytoplasm"/>
    <property type="evidence" value="ECO:0007669"/>
    <property type="project" value="UniProtKB-SubCell"/>
</dbReference>
<dbReference type="HAMAP" id="MF_00772">
    <property type="entry name" value="OGT"/>
    <property type="match status" value="1"/>
</dbReference>
<keyword evidence="13" id="KW-1185">Reference proteome</keyword>
<evidence type="ECO:0000259" key="11">
    <source>
        <dbReference type="Pfam" id="PF02870"/>
    </source>
</evidence>
<dbReference type="InterPro" id="IPR036631">
    <property type="entry name" value="MGMT_N_sf"/>
</dbReference>
<proteinExistence type="inferred from homology"/>
<dbReference type="InterPro" id="IPR008332">
    <property type="entry name" value="MethylG_MeTrfase_N"/>
</dbReference>
<dbReference type="CDD" id="cd06445">
    <property type="entry name" value="ATase"/>
    <property type="match status" value="1"/>
</dbReference>
<dbReference type="InterPro" id="IPR036388">
    <property type="entry name" value="WH-like_DNA-bd_sf"/>
</dbReference>
<evidence type="ECO:0000313" key="13">
    <source>
        <dbReference type="Proteomes" id="UP000562124"/>
    </source>
</evidence>
<evidence type="ECO:0000256" key="9">
    <source>
        <dbReference type="HAMAP-Rule" id="MF_00772"/>
    </source>
</evidence>
<name>A0A7Y0QHN6_CELFI</name>
<dbReference type="SUPFAM" id="SSF46767">
    <property type="entry name" value="Methylated DNA-protein cysteine methyltransferase, C-terminal domain"/>
    <property type="match status" value="1"/>
</dbReference>
<dbReference type="FunFam" id="1.10.10.10:FF:000214">
    <property type="entry name" value="Methylated-DNA--protein-cysteine methyltransferase"/>
    <property type="match status" value="1"/>
</dbReference>
<feature type="active site" description="Nucleophile; methyl group acceptor" evidence="9">
    <location>
        <position position="178"/>
    </location>
</feature>
<accession>A0A7Y0QHN6</accession>
<keyword evidence="5 9" id="KW-0808">Transferase</keyword>
<feature type="domain" description="Methylated-DNA-[protein]-cysteine S-methyltransferase DNA binding" evidence="10">
    <location>
        <begin position="128"/>
        <end position="206"/>
    </location>
</feature>
<keyword evidence="3 9" id="KW-0963">Cytoplasm</keyword>
<evidence type="ECO:0000256" key="5">
    <source>
        <dbReference type="ARBA" id="ARBA00022679"/>
    </source>
</evidence>
<dbReference type="InterPro" id="IPR036217">
    <property type="entry name" value="MethylDNA_cys_MeTrfase_DNAb"/>
</dbReference>
<comment type="subcellular location">
    <subcellularLocation>
        <location evidence="9">Cytoplasm</location>
    </subcellularLocation>
</comment>
<sequence length="208" mass="21931">MTLAPQPETAPTDLLVGDEALAPADLARLHARLTLAADAEGLLDVAYRTVDTAVGSLLLAATERGLVRVAFASEGHDAVLERLAIRLSPRILHAPHRLDTVARELDEYFAGRRRRFDLPLDLSLASGFRRAVLGRLLEIAYGATASYAAIAVAAGSPRAVRAVGTACATNPLPVVVPCHRVVRSDGVIGQYLGGTEAKRTLLALEAAA</sequence>
<dbReference type="Gene3D" id="1.10.10.10">
    <property type="entry name" value="Winged helix-like DNA-binding domain superfamily/Winged helix DNA-binding domain"/>
    <property type="match status" value="1"/>
</dbReference>
<protein>
    <recommendedName>
        <fullName evidence="9">Methylated-DNA--protein-cysteine methyltransferase</fullName>
        <ecNumber evidence="9">2.1.1.63</ecNumber>
    </recommendedName>
    <alternativeName>
        <fullName evidence="9">6-O-methylguanine-DNA methyltransferase</fullName>
        <shortName evidence="9">MGMT</shortName>
    </alternativeName>
    <alternativeName>
        <fullName evidence="9">O-6-methylguanine-DNA-alkyltransferase</fullName>
    </alternativeName>
</protein>
<dbReference type="GO" id="GO:0006307">
    <property type="term" value="P:DNA alkylation repair"/>
    <property type="evidence" value="ECO:0007669"/>
    <property type="project" value="UniProtKB-UniRule"/>
</dbReference>
<dbReference type="PANTHER" id="PTHR10815:SF5">
    <property type="entry name" value="METHYLATED-DNA--PROTEIN-CYSTEINE METHYLTRANSFERASE"/>
    <property type="match status" value="1"/>
</dbReference>
<comment type="catalytic activity">
    <reaction evidence="8 9">
        <text>a 6-O-methyl-2'-deoxyguanosine in DNA + L-cysteinyl-[protein] = S-methyl-L-cysteinyl-[protein] + a 2'-deoxyguanosine in DNA</text>
        <dbReference type="Rhea" id="RHEA:24000"/>
        <dbReference type="Rhea" id="RHEA-COMP:10131"/>
        <dbReference type="Rhea" id="RHEA-COMP:10132"/>
        <dbReference type="Rhea" id="RHEA-COMP:11367"/>
        <dbReference type="Rhea" id="RHEA-COMP:11368"/>
        <dbReference type="ChEBI" id="CHEBI:29950"/>
        <dbReference type="ChEBI" id="CHEBI:82612"/>
        <dbReference type="ChEBI" id="CHEBI:85445"/>
        <dbReference type="ChEBI" id="CHEBI:85448"/>
        <dbReference type="EC" id="2.1.1.63"/>
    </reaction>
</comment>
<dbReference type="EC" id="2.1.1.63" evidence="9"/>
<gene>
    <name evidence="12" type="ORF">HIR71_14325</name>
</gene>
<dbReference type="RefSeq" id="WP_169325751.1">
    <property type="nucleotide sequence ID" value="NZ_JABCJJ010000033.1"/>
</dbReference>
<dbReference type="Gene3D" id="3.30.160.70">
    <property type="entry name" value="Methylated DNA-protein cysteine methyltransferase domain"/>
    <property type="match status" value="1"/>
</dbReference>
<comment type="caution">
    <text evidence="12">The sequence shown here is derived from an EMBL/GenBank/DDBJ whole genome shotgun (WGS) entry which is preliminary data.</text>
</comment>
<dbReference type="Pfam" id="PF02870">
    <property type="entry name" value="Methyltransf_1N"/>
    <property type="match status" value="1"/>
</dbReference>
<comment type="similarity">
    <text evidence="2 9">Belongs to the MGMT family.</text>
</comment>
<dbReference type="SUPFAM" id="SSF53155">
    <property type="entry name" value="Methylated DNA-protein cysteine methyltransferase domain"/>
    <property type="match status" value="1"/>
</dbReference>
<evidence type="ECO:0000256" key="4">
    <source>
        <dbReference type="ARBA" id="ARBA00022603"/>
    </source>
</evidence>
<dbReference type="Pfam" id="PF01035">
    <property type="entry name" value="DNA_binding_1"/>
    <property type="match status" value="1"/>
</dbReference>
<dbReference type="GO" id="GO:0003908">
    <property type="term" value="F:methylated-DNA-[protein]-cysteine S-methyltransferase activity"/>
    <property type="evidence" value="ECO:0007669"/>
    <property type="project" value="UniProtKB-UniRule"/>
</dbReference>
<keyword evidence="7 9" id="KW-0234">DNA repair</keyword>
<dbReference type="NCBIfam" id="TIGR00589">
    <property type="entry name" value="ogt"/>
    <property type="match status" value="1"/>
</dbReference>
<organism evidence="12 13">
    <name type="scientific">Cellulomonas fimi</name>
    <dbReference type="NCBI Taxonomy" id="1708"/>
    <lineage>
        <taxon>Bacteria</taxon>
        <taxon>Bacillati</taxon>
        <taxon>Actinomycetota</taxon>
        <taxon>Actinomycetes</taxon>
        <taxon>Micrococcales</taxon>
        <taxon>Cellulomonadaceae</taxon>
        <taxon>Cellulomonas</taxon>
    </lineage>
</organism>
<dbReference type="InterPro" id="IPR023546">
    <property type="entry name" value="MGMT"/>
</dbReference>
<evidence type="ECO:0000259" key="10">
    <source>
        <dbReference type="Pfam" id="PF01035"/>
    </source>
</evidence>
<dbReference type="InterPro" id="IPR014048">
    <property type="entry name" value="MethylDNA_cys_MeTrfase_DNA-bd"/>
</dbReference>
<comment type="miscellaneous">
    <text evidence="9">This enzyme catalyzes only one turnover and therefore is not strictly catalytic. According to one definition, an enzyme is a biocatalyst that acts repeatedly and over many reaction cycles.</text>
</comment>
<dbReference type="Proteomes" id="UP000562124">
    <property type="component" value="Unassembled WGS sequence"/>
</dbReference>
<keyword evidence="4 9" id="KW-0489">Methyltransferase</keyword>
<comment type="catalytic activity">
    <reaction evidence="1 9">
        <text>a 4-O-methyl-thymidine in DNA + L-cysteinyl-[protein] = a thymidine in DNA + S-methyl-L-cysteinyl-[protein]</text>
        <dbReference type="Rhea" id="RHEA:53428"/>
        <dbReference type="Rhea" id="RHEA-COMP:10131"/>
        <dbReference type="Rhea" id="RHEA-COMP:10132"/>
        <dbReference type="Rhea" id="RHEA-COMP:13555"/>
        <dbReference type="Rhea" id="RHEA-COMP:13556"/>
        <dbReference type="ChEBI" id="CHEBI:29950"/>
        <dbReference type="ChEBI" id="CHEBI:82612"/>
        <dbReference type="ChEBI" id="CHEBI:137386"/>
        <dbReference type="ChEBI" id="CHEBI:137387"/>
        <dbReference type="EC" id="2.1.1.63"/>
    </reaction>
</comment>
<dbReference type="EMBL" id="JABCJJ010000033">
    <property type="protein sequence ID" value="NMR21376.1"/>
    <property type="molecule type" value="Genomic_DNA"/>
</dbReference>
<evidence type="ECO:0000256" key="8">
    <source>
        <dbReference type="ARBA" id="ARBA00049348"/>
    </source>
</evidence>
<evidence type="ECO:0000256" key="1">
    <source>
        <dbReference type="ARBA" id="ARBA00001286"/>
    </source>
</evidence>
<evidence type="ECO:0000256" key="7">
    <source>
        <dbReference type="ARBA" id="ARBA00023204"/>
    </source>
</evidence>
<dbReference type="PANTHER" id="PTHR10815">
    <property type="entry name" value="METHYLATED-DNA--PROTEIN-CYSTEINE METHYLTRANSFERASE"/>
    <property type="match status" value="1"/>
</dbReference>
<dbReference type="AlphaFoldDB" id="A0A7Y0QHN6"/>
<reference evidence="12 13" key="1">
    <citation type="submission" date="2020-04" db="EMBL/GenBank/DDBJ databases">
        <title>Sequencing and Assembly of C. fimi.</title>
        <authorList>
            <person name="Ramsey A.R."/>
        </authorList>
    </citation>
    <scope>NUCLEOTIDE SEQUENCE [LARGE SCALE GENOMIC DNA]</scope>
    <source>
        <strain evidence="12 13">SB</strain>
    </source>
</reference>
<evidence type="ECO:0000256" key="6">
    <source>
        <dbReference type="ARBA" id="ARBA00022763"/>
    </source>
</evidence>